<comment type="caution">
    <text evidence="2">The sequence shown here is derived from an EMBL/GenBank/DDBJ whole genome shotgun (WGS) entry which is preliminary data.</text>
</comment>
<evidence type="ECO:0000313" key="2">
    <source>
        <dbReference type="EMBL" id="OGK52670.1"/>
    </source>
</evidence>
<reference evidence="2 3" key="1">
    <citation type="journal article" date="2016" name="Nat. Commun.">
        <title>Thousands of microbial genomes shed light on interconnected biogeochemical processes in an aquifer system.</title>
        <authorList>
            <person name="Anantharaman K."/>
            <person name="Brown C.T."/>
            <person name="Hug L.A."/>
            <person name="Sharon I."/>
            <person name="Castelle C.J."/>
            <person name="Probst A.J."/>
            <person name="Thomas B.C."/>
            <person name="Singh A."/>
            <person name="Wilkins M.J."/>
            <person name="Karaoz U."/>
            <person name="Brodie E.L."/>
            <person name="Williams K.H."/>
            <person name="Hubbard S.S."/>
            <person name="Banfield J.F."/>
        </authorList>
    </citation>
    <scope>NUCLEOTIDE SEQUENCE [LARGE SCALE GENOMIC DNA]</scope>
</reference>
<dbReference type="EMBL" id="MGAT01000017">
    <property type="protein sequence ID" value="OGK52670.1"/>
    <property type="molecule type" value="Genomic_DNA"/>
</dbReference>
<protein>
    <recommendedName>
        <fullName evidence="4">DUF4446 domain-containing protein</fullName>
    </recommendedName>
</protein>
<gene>
    <name evidence="2" type="ORF">A2970_01460</name>
</gene>
<keyword evidence="1" id="KW-0472">Membrane</keyword>
<evidence type="ECO:0000256" key="1">
    <source>
        <dbReference type="SAM" id="Phobius"/>
    </source>
</evidence>
<evidence type="ECO:0000313" key="3">
    <source>
        <dbReference type="Proteomes" id="UP000178857"/>
    </source>
</evidence>
<dbReference type="InterPro" id="IPR027981">
    <property type="entry name" value="DUF4446"/>
</dbReference>
<accession>A0A1F7JAP5</accession>
<dbReference type="Pfam" id="PF14584">
    <property type="entry name" value="DUF4446"/>
    <property type="match status" value="1"/>
</dbReference>
<dbReference type="STRING" id="1802069.A2970_01460"/>
<evidence type="ECO:0008006" key="4">
    <source>
        <dbReference type="Google" id="ProtNLM"/>
    </source>
</evidence>
<keyword evidence="1" id="KW-1133">Transmembrane helix</keyword>
<proteinExistence type="predicted"/>
<name>A0A1F7JAP5_9BACT</name>
<feature type="transmembrane region" description="Helical" evidence="1">
    <location>
        <begin position="6"/>
        <end position="24"/>
    </location>
</feature>
<keyword evidence="1" id="KW-0812">Transmembrane</keyword>
<sequence length="150" mass="17465">MILYFIAAGFFLWILILTVIVFKLRNHYYNLTSSTKKEKLDDILESLIANDVKKGEELMALKQRVEEEIKNSELHLQKVSLVRFNPFERTGGSESFVVCLLDNHQNGIIFNFIYTKDGLRVYTKRVREGRGVEYELSKEEEKAIEKAVNS</sequence>
<dbReference type="Proteomes" id="UP000178857">
    <property type="component" value="Unassembled WGS sequence"/>
</dbReference>
<dbReference type="AlphaFoldDB" id="A0A1F7JAP5"/>
<organism evidence="2 3">
    <name type="scientific">Candidatus Roizmanbacteria bacterium RIFCSPLOWO2_01_FULL_44_13</name>
    <dbReference type="NCBI Taxonomy" id="1802069"/>
    <lineage>
        <taxon>Bacteria</taxon>
        <taxon>Candidatus Roizmaniibacteriota</taxon>
    </lineage>
</organism>